<proteinExistence type="predicted"/>
<gene>
    <name evidence="1" type="ORF">LY79DRAFT_51802</name>
</gene>
<keyword evidence="2" id="KW-1185">Reference proteome</keyword>
<sequence length="243" mass="26377">MAIAGLILVPRACLMRHETSRTVASAWLLPVSTTHMSETEAGLCPTQPNFRVRTGPEWLPGRRLPAPIVLRIPFLPDCHCKCKAAHRRFPYNVAKGFGFPSCGPTALCPSAAPSWAYPPASCCFAWCLPSPPPLHYEMASSLALVIYLQPAHPPLIGGPRYPRHALPTFMGKTGIVVPHHYISMPVGPVSSCVTIRSSILHPTVPDDLSSHGNSIGFLPAYYPKENYLHPAGPLPCYRSSPEG</sequence>
<evidence type="ECO:0000313" key="1">
    <source>
        <dbReference type="EMBL" id="KAK1596717.1"/>
    </source>
</evidence>
<name>A0AAD8V732_9PEZI</name>
<dbReference type="RefSeq" id="XP_060417570.1">
    <property type="nucleotide sequence ID" value="XM_060554992.1"/>
</dbReference>
<dbReference type="Proteomes" id="UP001230504">
    <property type="component" value="Unassembled WGS sequence"/>
</dbReference>
<dbReference type="EMBL" id="JAHLJV010000011">
    <property type="protein sequence ID" value="KAK1596717.1"/>
    <property type="molecule type" value="Genomic_DNA"/>
</dbReference>
<accession>A0AAD8V732</accession>
<comment type="caution">
    <text evidence="1">The sequence shown here is derived from an EMBL/GenBank/DDBJ whole genome shotgun (WGS) entry which is preliminary data.</text>
</comment>
<dbReference type="AlphaFoldDB" id="A0AAD8V732"/>
<reference evidence="1" key="1">
    <citation type="submission" date="2021-06" db="EMBL/GenBank/DDBJ databases">
        <title>Comparative genomics, transcriptomics and evolutionary studies reveal genomic signatures of adaptation to plant cell wall in hemibiotrophic fungi.</title>
        <authorList>
            <consortium name="DOE Joint Genome Institute"/>
            <person name="Baroncelli R."/>
            <person name="Diaz J.F."/>
            <person name="Benocci T."/>
            <person name="Peng M."/>
            <person name="Battaglia E."/>
            <person name="Haridas S."/>
            <person name="Andreopoulos W."/>
            <person name="Labutti K."/>
            <person name="Pangilinan J."/>
            <person name="Floch G.L."/>
            <person name="Makela M.R."/>
            <person name="Henrissat B."/>
            <person name="Grigoriev I.V."/>
            <person name="Crouch J.A."/>
            <person name="De Vries R.P."/>
            <person name="Sukno S.A."/>
            <person name="Thon M.R."/>
        </authorList>
    </citation>
    <scope>NUCLEOTIDE SEQUENCE</scope>
    <source>
        <strain evidence="1">CBS 125086</strain>
    </source>
</reference>
<evidence type="ECO:0000313" key="2">
    <source>
        <dbReference type="Proteomes" id="UP001230504"/>
    </source>
</evidence>
<protein>
    <submittedName>
        <fullName evidence="1">Uncharacterized protein</fullName>
    </submittedName>
</protein>
<organism evidence="1 2">
    <name type="scientific">Colletotrichum navitas</name>
    <dbReference type="NCBI Taxonomy" id="681940"/>
    <lineage>
        <taxon>Eukaryota</taxon>
        <taxon>Fungi</taxon>
        <taxon>Dikarya</taxon>
        <taxon>Ascomycota</taxon>
        <taxon>Pezizomycotina</taxon>
        <taxon>Sordariomycetes</taxon>
        <taxon>Hypocreomycetidae</taxon>
        <taxon>Glomerellales</taxon>
        <taxon>Glomerellaceae</taxon>
        <taxon>Colletotrichum</taxon>
        <taxon>Colletotrichum graminicola species complex</taxon>
    </lineage>
</organism>
<dbReference type="GeneID" id="85439232"/>